<dbReference type="NCBIfam" id="NF033788">
    <property type="entry name" value="HTH_metalloreg"/>
    <property type="match status" value="1"/>
</dbReference>
<dbReference type="OrthoDB" id="529288at2"/>
<evidence type="ECO:0000256" key="2">
    <source>
        <dbReference type="ARBA" id="ARBA00023125"/>
    </source>
</evidence>
<dbReference type="AlphaFoldDB" id="A0A060M0G0"/>
<dbReference type="Pfam" id="PF09860">
    <property type="entry name" value="DUF2087"/>
    <property type="match status" value="1"/>
</dbReference>
<dbReference type="InterPro" id="IPR001845">
    <property type="entry name" value="HTH_ArsR_DNA-bd_dom"/>
</dbReference>
<dbReference type="InterPro" id="IPR051081">
    <property type="entry name" value="HTH_MetalResp_TranReg"/>
</dbReference>
<dbReference type="SUPFAM" id="SSF46785">
    <property type="entry name" value="Winged helix' DNA-binding domain"/>
    <property type="match status" value="1"/>
</dbReference>
<gene>
    <name evidence="5" type="ORF">BleG1_3380</name>
</gene>
<accession>A0A060M0G0</accession>
<evidence type="ECO:0000256" key="3">
    <source>
        <dbReference type="ARBA" id="ARBA00023163"/>
    </source>
</evidence>
<protein>
    <submittedName>
        <fullName evidence="5">HTH-type Transcriptional repressor</fullName>
    </submittedName>
</protein>
<dbReference type="PANTHER" id="PTHR33154:SF33">
    <property type="entry name" value="TRANSCRIPTIONAL REPRESSOR SDPR"/>
    <property type="match status" value="1"/>
</dbReference>
<keyword evidence="2" id="KW-0238">DNA-binding</keyword>
<keyword evidence="3" id="KW-0804">Transcription</keyword>
<dbReference type="eggNOG" id="COG0640">
    <property type="taxonomic scope" value="Bacteria"/>
</dbReference>
<dbReference type="Proteomes" id="UP000027142">
    <property type="component" value="Chromosome"/>
</dbReference>
<evidence type="ECO:0000313" key="6">
    <source>
        <dbReference type="Proteomes" id="UP000027142"/>
    </source>
</evidence>
<dbReference type="InterPro" id="IPR036390">
    <property type="entry name" value="WH_DNA-bd_sf"/>
</dbReference>
<keyword evidence="6" id="KW-1185">Reference proteome</keyword>
<keyword evidence="1" id="KW-0805">Transcription regulation</keyword>
<dbReference type="HOGENOM" id="CLU_097806_1_1_9"/>
<name>A0A060M0G0_9BACI</name>
<evidence type="ECO:0000313" key="5">
    <source>
        <dbReference type="EMBL" id="AIC95927.1"/>
    </source>
</evidence>
<dbReference type="KEGG" id="ble:BleG1_3380"/>
<dbReference type="PROSITE" id="PS50987">
    <property type="entry name" value="HTH_ARSR_2"/>
    <property type="match status" value="1"/>
</dbReference>
<organism evidence="5 6">
    <name type="scientific">Shouchella lehensis G1</name>
    <dbReference type="NCBI Taxonomy" id="1246626"/>
    <lineage>
        <taxon>Bacteria</taxon>
        <taxon>Bacillati</taxon>
        <taxon>Bacillota</taxon>
        <taxon>Bacilli</taxon>
        <taxon>Bacillales</taxon>
        <taxon>Bacillaceae</taxon>
        <taxon>Shouchella</taxon>
    </lineage>
</organism>
<dbReference type="GO" id="GO:0003700">
    <property type="term" value="F:DNA-binding transcription factor activity"/>
    <property type="evidence" value="ECO:0007669"/>
    <property type="project" value="InterPro"/>
</dbReference>
<sequence>MQLSRMVHFHKTLGDKTRIQIISMLKAGPLHNGAIAGKLGLTPPTISHHLTKLKEIDVIYQRRDKNTIYFHLNESKLKQMAEAIIRIGGDDRFEYFDVTIEEKASVVKSFFNREGMLSHLPAQRKKRLIILEVIARQFDEGRQYAESDVNQVIKRYNSDFATIRRELIMSHFMYRNEQQYELNPKEMWPV</sequence>
<dbReference type="eggNOG" id="COG3860">
    <property type="taxonomic scope" value="Bacteria"/>
</dbReference>
<dbReference type="Pfam" id="PF01022">
    <property type="entry name" value="HTH_5"/>
    <property type="match status" value="1"/>
</dbReference>
<dbReference type="STRING" id="1246626.BleG1_3380"/>
<dbReference type="SMART" id="SM00418">
    <property type="entry name" value="HTH_ARSR"/>
    <property type="match status" value="1"/>
</dbReference>
<feature type="domain" description="HTH arsR-type" evidence="4">
    <location>
        <begin position="1"/>
        <end position="92"/>
    </location>
</feature>
<dbReference type="CDD" id="cd00090">
    <property type="entry name" value="HTH_ARSR"/>
    <property type="match status" value="1"/>
</dbReference>
<dbReference type="GO" id="GO:0003677">
    <property type="term" value="F:DNA binding"/>
    <property type="evidence" value="ECO:0007669"/>
    <property type="project" value="UniProtKB-KW"/>
</dbReference>
<dbReference type="InterPro" id="IPR018656">
    <property type="entry name" value="DUF2087"/>
</dbReference>
<dbReference type="PATRIC" id="fig|1246626.3.peg.3362"/>
<dbReference type="EMBL" id="CP003923">
    <property type="protein sequence ID" value="AIC95927.1"/>
    <property type="molecule type" value="Genomic_DNA"/>
</dbReference>
<evidence type="ECO:0000259" key="4">
    <source>
        <dbReference type="PROSITE" id="PS50987"/>
    </source>
</evidence>
<dbReference type="RefSeq" id="WP_038483416.1">
    <property type="nucleotide sequence ID" value="NZ_CP003923.1"/>
</dbReference>
<dbReference type="PRINTS" id="PR00778">
    <property type="entry name" value="HTHARSR"/>
</dbReference>
<dbReference type="PANTHER" id="PTHR33154">
    <property type="entry name" value="TRANSCRIPTIONAL REGULATOR, ARSR FAMILY"/>
    <property type="match status" value="1"/>
</dbReference>
<dbReference type="Gene3D" id="1.10.10.10">
    <property type="entry name" value="Winged helix-like DNA-binding domain superfamily/Winged helix DNA-binding domain"/>
    <property type="match status" value="1"/>
</dbReference>
<evidence type="ECO:0000256" key="1">
    <source>
        <dbReference type="ARBA" id="ARBA00023015"/>
    </source>
</evidence>
<dbReference type="InterPro" id="IPR011991">
    <property type="entry name" value="ArsR-like_HTH"/>
</dbReference>
<dbReference type="InterPro" id="IPR036388">
    <property type="entry name" value="WH-like_DNA-bd_sf"/>
</dbReference>
<reference evidence="5 6" key="1">
    <citation type="journal article" date="2014" name="Gene">
        <title>A comparative genomic analysis of the alkalitolerant soil bacterium Bacillus lehensis G1.</title>
        <authorList>
            <person name="Noor Y.M."/>
            <person name="Samsulrizal N.H."/>
            <person name="Jema'on N.A."/>
            <person name="Low K.O."/>
            <person name="Ramli A.N."/>
            <person name="Alias N.I."/>
            <person name="Damis S.I."/>
            <person name="Fuzi S.F."/>
            <person name="Isa M.N."/>
            <person name="Murad A.M."/>
            <person name="Raih M.F."/>
            <person name="Bakar F.D."/>
            <person name="Najimudin N."/>
            <person name="Mahadi N.M."/>
            <person name="Illias R.M."/>
        </authorList>
    </citation>
    <scope>NUCLEOTIDE SEQUENCE [LARGE SCALE GENOMIC DNA]</scope>
    <source>
        <strain evidence="5 6">G1</strain>
    </source>
</reference>
<proteinExistence type="predicted"/>